<protein>
    <submittedName>
        <fullName evidence="1">Dihydrodipicolinate synthase family protein</fullName>
    </submittedName>
</protein>
<comment type="caution">
    <text evidence="1">The sequence shown here is derived from an EMBL/GenBank/DDBJ whole genome shotgun (WGS) entry which is preliminary data.</text>
</comment>
<sequence length="42" mass="4521">VTVVKEALSALGLCRREVRAPSRVLSEARRAEVAGLISAWSL</sequence>
<reference evidence="1" key="1">
    <citation type="submission" date="2020-01" db="EMBL/GenBank/DDBJ databases">
        <title>Insect and environment-associated Actinomycetes.</title>
        <authorList>
            <person name="Currrie C."/>
            <person name="Chevrette M."/>
            <person name="Carlson C."/>
            <person name="Stubbendieck R."/>
            <person name="Wendt-Pienkowski E."/>
        </authorList>
    </citation>
    <scope>NUCLEOTIDE SEQUENCE</scope>
    <source>
        <strain evidence="1">SID7499</strain>
    </source>
</reference>
<accession>A0A6G3Y1Z7</accession>
<proteinExistence type="predicted"/>
<gene>
    <name evidence="1" type="ORF">G3M58_97165</name>
</gene>
<dbReference type="AlphaFoldDB" id="A0A6G3Y1Z7"/>
<organism evidence="1">
    <name type="scientific">Streptomyces sp. SID7499</name>
    <dbReference type="NCBI Taxonomy" id="2706086"/>
    <lineage>
        <taxon>Bacteria</taxon>
        <taxon>Bacillati</taxon>
        <taxon>Actinomycetota</taxon>
        <taxon>Actinomycetes</taxon>
        <taxon>Kitasatosporales</taxon>
        <taxon>Streptomycetaceae</taxon>
        <taxon>Streptomyces</taxon>
    </lineage>
</organism>
<feature type="non-terminal residue" evidence="1">
    <location>
        <position position="1"/>
    </location>
</feature>
<name>A0A6G3Y1Z7_9ACTN</name>
<dbReference type="EMBL" id="JAAGMN010010560">
    <property type="protein sequence ID" value="NEE23780.1"/>
    <property type="molecule type" value="Genomic_DNA"/>
</dbReference>
<evidence type="ECO:0000313" key="1">
    <source>
        <dbReference type="EMBL" id="NEE23780.1"/>
    </source>
</evidence>